<dbReference type="EMBL" id="LT882679">
    <property type="protein sequence ID" value="SMY23821.1"/>
    <property type="molecule type" value="Genomic_DNA"/>
</dbReference>
<dbReference type="Proteomes" id="UP000215453">
    <property type="component" value="Chromosome 4"/>
</dbReference>
<evidence type="ECO:0000313" key="3">
    <source>
        <dbReference type="Proteomes" id="UP000215453"/>
    </source>
</evidence>
<evidence type="ECO:0000256" key="1">
    <source>
        <dbReference type="SAM" id="MobiDB-lite"/>
    </source>
</evidence>
<feature type="region of interest" description="Disordered" evidence="1">
    <location>
        <begin position="117"/>
        <end position="168"/>
    </location>
</feature>
<name>A0A1Y6LMS3_ZYMTR</name>
<protein>
    <submittedName>
        <fullName evidence="2">Uncharacterized protein</fullName>
    </submittedName>
</protein>
<feature type="compositionally biased region" description="Basic and acidic residues" evidence="1">
    <location>
        <begin position="140"/>
        <end position="149"/>
    </location>
</feature>
<reference evidence="2 3" key="1">
    <citation type="submission" date="2016-10" db="EMBL/GenBank/DDBJ databases">
        <authorList>
            <person name="Varghese N."/>
        </authorList>
    </citation>
    <scope>NUCLEOTIDE SEQUENCE [LARGE SCALE GENOMIC DNA]</scope>
</reference>
<gene>
    <name evidence="2" type="ORF">ZT1A5_G5261</name>
</gene>
<organism evidence="2 3">
    <name type="scientific">Zymoseptoria tritici ST99CH_1A5</name>
    <dbReference type="NCBI Taxonomy" id="1276529"/>
    <lineage>
        <taxon>Eukaryota</taxon>
        <taxon>Fungi</taxon>
        <taxon>Dikarya</taxon>
        <taxon>Ascomycota</taxon>
        <taxon>Pezizomycotina</taxon>
        <taxon>Dothideomycetes</taxon>
        <taxon>Dothideomycetidae</taxon>
        <taxon>Mycosphaerellales</taxon>
        <taxon>Mycosphaerellaceae</taxon>
        <taxon>Zymoseptoria</taxon>
    </lineage>
</organism>
<evidence type="ECO:0000313" key="2">
    <source>
        <dbReference type="EMBL" id="SMY23821.1"/>
    </source>
</evidence>
<accession>A0A1Y6LMS3</accession>
<proteinExistence type="predicted"/>
<sequence length="407" mass="46117">MASPNLLSFKSPVYPADQRHYKATNSFRSVEKALEEQTNPSDFEDQIVLQELLDVLSSQFCRYHGASNPATGSVVLDAVANPDNKYNFVYIEPPPPDVSSRVREDGTVMDGEIPEPEQEVQDEHAAQGSDNDDDDWQAAAERHDSERRQQQQSEELPKTEPCQLPPTSRTLPYMSPKFLFLRPGLQYLFVLTVPLGHTFDLFDEIRAVQSERDHGSTAHLTFADPMVQSAPGKKALWPLCLPREDMYLSRNTSPFSGTDTKPPNFDTDGAIRAGLWKEFDKEHKGKHIAMLEFLCYWSLLHYSALTSLSNGERYTEAGKKYQAISTILRGMQHNLKVEVEFRQKRDGAFAQAHYALLKKRAVLTSKHHGKNLASSWTRCSSRHLNLCGGLLHSRLNHRTFDLTDVKK</sequence>
<dbReference type="AlphaFoldDB" id="A0A1Y6LMS3"/>